<comment type="caution">
    <text evidence="2">The sequence shown here is derived from an EMBL/GenBank/DDBJ whole genome shotgun (WGS) entry which is preliminary data.</text>
</comment>
<dbReference type="SUPFAM" id="SSF53098">
    <property type="entry name" value="Ribonuclease H-like"/>
    <property type="match status" value="2"/>
</dbReference>
<dbReference type="Gene3D" id="1.10.340.70">
    <property type="match status" value="1"/>
</dbReference>
<evidence type="ECO:0000313" key="3">
    <source>
        <dbReference type="Proteomes" id="UP001454036"/>
    </source>
</evidence>
<dbReference type="InterPro" id="IPR043502">
    <property type="entry name" value="DNA/RNA_pol_sf"/>
</dbReference>
<protein>
    <recommendedName>
        <fullName evidence="1">RNase H type-1 domain-containing protein</fullName>
    </recommendedName>
</protein>
<dbReference type="InterPro" id="IPR043128">
    <property type="entry name" value="Rev_trsase/Diguanyl_cyclase"/>
</dbReference>
<gene>
    <name evidence="2" type="ORF">LIER_32402</name>
</gene>
<evidence type="ECO:0000313" key="2">
    <source>
        <dbReference type="EMBL" id="GAA0185114.1"/>
    </source>
</evidence>
<sequence>MEPPKSYKEVQKLKGCLAALNRFISRSREKNLPFFKNLRRMSQERFTWDEESNRAFAELKEYLGDEDRYHVIDKTAFTLIISLRKLKDYFESAPGPTPMQPAEGIADPHRFEWSLHVDGARNDKGAGAGVLITGPQGIIMEYALRFEFPTTNNEAEYEAMIIGLKLVKYLDITEVLVTGYSKLVRDQVQGKCLVKSDLLKIYHSKVVSLTQGFARIIFQHIPRQENKKVDRLSRLATTYYNELPKGVYVEICNRPGYEEVNVCSITIVGCEDWRTSIILYLQSQVLSADKYEARRSKIEVSSSRCIKGSYTGNHGIDRYFYVYPLIISLESLTEVHESWCGSHIGARSLAIKITRAGYYWPTLIKDALSYVKKCDSYQRLRKASKQPTCTLTPPIHVVTDQPLKRVLASPTLSRRLTNWAVELSEFELSDIPRISIKAQALADFVIECTARAPGPTPMQPTERIADPHRFEWSLHVDGARNDKGAGAGVLITGPQGITIDYALRFEFPTTNNEAEYEVMIVGLKLVKSLDITEVLVKGDSKLVIDQIQGYEEVNVCSISIVGCEDWRTSIILYLQSQRISKLCKYYM</sequence>
<dbReference type="PANTHER" id="PTHR48475:SF2">
    <property type="entry name" value="RIBONUCLEASE H"/>
    <property type="match status" value="1"/>
</dbReference>
<dbReference type="Pfam" id="PF17921">
    <property type="entry name" value="Integrase_H2C2"/>
    <property type="match status" value="1"/>
</dbReference>
<dbReference type="Pfam" id="PF13456">
    <property type="entry name" value="RVT_3"/>
    <property type="match status" value="2"/>
</dbReference>
<dbReference type="GO" id="GO:0004523">
    <property type="term" value="F:RNA-DNA hybrid ribonuclease activity"/>
    <property type="evidence" value="ECO:0007669"/>
    <property type="project" value="InterPro"/>
</dbReference>
<dbReference type="CDD" id="cd09279">
    <property type="entry name" value="RNase_HI_like"/>
    <property type="match status" value="2"/>
</dbReference>
<organism evidence="2 3">
    <name type="scientific">Lithospermum erythrorhizon</name>
    <name type="common">Purple gromwell</name>
    <name type="synonym">Lithospermum officinale var. erythrorhizon</name>
    <dbReference type="NCBI Taxonomy" id="34254"/>
    <lineage>
        <taxon>Eukaryota</taxon>
        <taxon>Viridiplantae</taxon>
        <taxon>Streptophyta</taxon>
        <taxon>Embryophyta</taxon>
        <taxon>Tracheophyta</taxon>
        <taxon>Spermatophyta</taxon>
        <taxon>Magnoliopsida</taxon>
        <taxon>eudicotyledons</taxon>
        <taxon>Gunneridae</taxon>
        <taxon>Pentapetalae</taxon>
        <taxon>asterids</taxon>
        <taxon>lamiids</taxon>
        <taxon>Boraginales</taxon>
        <taxon>Boraginaceae</taxon>
        <taxon>Boraginoideae</taxon>
        <taxon>Lithospermeae</taxon>
        <taxon>Lithospermum</taxon>
    </lineage>
</organism>
<dbReference type="PROSITE" id="PS50879">
    <property type="entry name" value="RNASE_H_1"/>
    <property type="match status" value="1"/>
</dbReference>
<accession>A0AAV3RVX8</accession>
<dbReference type="InterPro" id="IPR012337">
    <property type="entry name" value="RNaseH-like_sf"/>
</dbReference>
<dbReference type="InterPro" id="IPR002156">
    <property type="entry name" value="RNaseH_domain"/>
</dbReference>
<dbReference type="EMBL" id="BAABME010012436">
    <property type="protein sequence ID" value="GAA0185114.1"/>
    <property type="molecule type" value="Genomic_DNA"/>
</dbReference>
<dbReference type="SUPFAM" id="SSF56672">
    <property type="entry name" value="DNA/RNA polymerases"/>
    <property type="match status" value="1"/>
</dbReference>
<dbReference type="Gene3D" id="3.30.70.270">
    <property type="match status" value="1"/>
</dbReference>
<evidence type="ECO:0000259" key="1">
    <source>
        <dbReference type="PROSITE" id="PS50879"/>
    </source>
</evidence>
<dbReference type="GO" id="GO:0003676">
    <property type="term" value="F:nucleic acid binding"/>
    <property type="evidence" value="ECO:0007669"/>
    <property type="project" value="InterPro"/>
</dbReference>
<dbReference type="InterPro" id="IPR041588">
    <property type="entry name" value="Integrase_H2C2"/>
</dbReference>
<dbReference type="AlphaFoldDB" id="A0AAV3RVX8"/>
<reference evidence="2 3" key="1">
    <citation type="submission" date="2024-01" db="EMBL/GenBank/DDBJ databases">
        <title>The complete chloroplast genome sequence of Lithospermum erythrorhizon: insights into the phylogenetic relationship among Boraginaceae species and the maternal lineages of purple gromwells.</title>
        <authorList>
            <person name="Okada T."/>
            <person name="Watanabe K."/>
        </authorList>
    </citation>
    <scope>NUCLEOTIDE SEQUENCE [LARGE SCALE GENOMIC DNA]</scope>
</reference>
<proteinExistence type="predicted"/>
<dbReference type="Gene3D" id="3.30.420.10">
    <property type="entry name" value="Ribonuclease H-like superfamily/Ribonuclease H"/>
    <property type="match status" value="2"/>
</dbReference>
<feature type="domain" description="RNase H type-1" evidence="1">
    <location>
        <begin position="109"/>
        <end position="238"/>
    </location>
</feature>
<keyword evidence="3" id="KW-1185">Reference proteome</keyword>
<dbReference type="InterPro" id="IPR036397">
    <property type="entry name" value="RNaseH_sf"/>
</dbReference>
<dbReference type="Proteomes" id="UP001454036">
    <property type="component" value="Unassembled WGS sequence"/>
</dbReference>
<dbReference type="PANTHER" id="PTHR48475">
    <property type="entry name" value="RIBONUCLEASE H"/>
    <property type="match status" value="1"/>
</dbReference>
<name>A0AAV3RVX8_LITER</name>